<dbReference type="EMBL" id="JAFNEN010000005">
    <property type="protein sequence ID" value="KAG8201411.1"/>
    <property type="molecule type" value="Genomic_DNA"/>
</dbReference>
<dbReference type="PANTHER" id="PTHR31025">
    <property type="entry name" value="SI:CH211-196P9.1-RELATED"/>
    <property type="match status" value="1"/>
</dbReference>
<evidence type="ECO:0000313" key="1">
    <source>
        <dbReference type="EMBL" id="KAG8201411.1"/>
    </source>
</evidence>
<organism evidence="1 2">
    <name type="scientific">Oedothorax gibbosus</name>
    <dbReference type="NCBI Taxonomy" id="931172"/>
    <lineage>
        <taxon>Eukaryota</taxon>
        <taxon>Metazoa</taxon>
        <taxon>Ecdysozoa</taxon>
        <taxon>Arthropoda</taxon>
        <taxon>Chelicerata</taxon>
        <taxon>Arachnida</taxon>
        <taxon>Araneae</taxon>
        <taxon>Araneomorphae</taxon>
        <taxon>Entelegynae</taxon>
        <taxon>Araneoidea</taxon>
        <taxon>Linyphiidae</taxon>
        <taxon>Erigoninae</taxon>
        <taxon>Oedothorax</taxon>
    </lineage>
</organism>
<dbReference type="Proteomes" id="UP000827092">
    <property type="component" value="Unassembled WGS sequence"/>
</dbReference>
<sequence>MADAGCANLLKAWGFADLVQKFQDEYVDEEALKSLTPDLCAELVPRIGQRAKFLSYLKLYQDSFNLNESANTSECTLDESDLEISLDCSSSASADCSSFQSIDSIPQSNTTTNLEPSLKKPKLELLDWRKTIFVSKENCNVIEVLKADPQGLVVLNSYSISQHLTSCNRRKLVDVLVKHCVKTYGRLLNRDFDILSSLIVQVFPTEDQEIYYVPPGACAKISSGKLPSKYRNLIRVLKTANVLISNSKAVQDNKSEEFCEEPSEELSEKLTFLKYCNDPWPKVESYWDDTYEVRVSQFQSDIEGKVFRILEDWPSLKQPLGFTLINADFHKSHPDCATLLFSNWPVYKQAVIKLVEGKLKEKNNQELLLLHQDSLPNDISDIIVFRLLPALFQAPLLKAKNAPNWRPSLLEVRHSFIHHVQINADFHKSHPDCATLLFSNWPVYKQAVIKLVEGKLKEKNNQELLLLHQDSLPNDISDIIVFRLLPALFQAPLLKAKNAPNWRPSLLEVRHSFIHHVQTSGEIQPFLEERKKKLLRYNLTLQPLIIVVGNLERTGLPITYVIMDNVKYKVNSVLQGVDVCFKCFHVLNAHYPKESENVWFFIQKILYSMSCKGEKKSSSVSAVITDIKHLLKHL</sequence>
<reference evidence="1 2" key="1">
    <citation type="journal article" date="2022" name="Nat. Ecol. Evol.">
        <title>A masculinizing supergene underlies an exaggerated male reproductive morph in a spider.</title>
        <authorList>
            <person name="Hendrickx F."/>
            <person name="De Corte Z."/>
            <person name="Sonet G."/>
            <person name="Van Belleghem S.M."/>
            <person name="Kostlbacher S."/>
            <person name="Vangestel C."/>
        </authorList>
    </citation>
    <scope>NUCLEOTIDE SEQUENCE [LARGE SCALE GENOMIC DNA]</scope>
    <source>
        <strain evidence="1">W744_W776</strain>
    </source>
</reference>
<dbReference type="AlphaFoldDB" id="A0AAV6VZ73"/>
<dbReference type="PANTHER" id="PTHR31025:SF9">
    <property type="entry name" value="SI:DKEY-286J15.1"/>
    <property type="match status" value="1"/>
</dbReference>
<protein>
    <recommendedName>
        <fullName evidence="3">SAM domain-containing protein</fullName>
    </recommendedName>
</protein>
<comment type="caution">
    <text evidence="1">The sequence shown here is derived from an EMBL/GenBank/DDBJ whole genome shotgun (WGS) entry which is preliminary data.</text>
</comment>
<evidence type="ECO:0008006" key="3">
    <source>
        <dbReference type="Google" id="ProtNLM"/>
    </source>
</evidence>
<evidence type="ECO:0000313" key="2">
    <source>
        <dbReference type="Proteomes" id="UP000827092"/>
    </source>
</evidence>
<dbReference type="Gene3D" id="1.10.150.50">
    <property type="entry name" value="Transcription Factor, Ets-1"/>
    <property type="match status" value="1"/>
</dbReference>
<gene>
    <name evidence="1" type="ORF">JTE90_024284</name>
</gene>
<dbReference type="InterPro" id="IPR013761">
    <property type="entry name" value="SAM/pointed_sf"/>
</dbReference>
<proteinExistence type="predicted"/>
<accession>A0AAV6VZ73</accession>
<name>A0AAV6VZ73_9ARAC</name>
<keyword evidence="2" id="KW-1185">Reference proteome</keyword>